<dbReference type="Proteomes" id="UP001174136">
    <property type="component" value="Unassembled WGS sequence"/>
</dbReference>
<name>A0AA47MGM9_MERPO</name>
<dbReference type="AlphaFoldDB" id="A0AA47MGM9"/>
<sequence length="349" mass="37895">MELSFVLFKAARRVTLKEEDMSVEKISTIFQVQSSNVHERDNAWNAGHYRGKKSSGRANRTPMRSGVTSQSLYLTGDSNVAVFPGQDGHFSSFDLRDRAHYEVHGVEAAAEVVNFAASGPPPTPSSSSQFRFSRSASSTCTSLPPRAQSLKYFTRTVSLGELNNGKLVNSRMVVVRFTELEASVPSIISKVKDALGSVEPLILTDSNGVEILDSEGTRDADDDGGLDSVFEKIEEVVLAAQGLSEVTTAIQGLSDLINRNKSTTLVLTEEQTMSVKAAFTCLVCKGFMQDPVFATCCQSLVGCRSCTTLWLQESSLCLKCRADDFSVNIHRVTGLAETVNVISQLAPEE</sequence>
<gene>
    <name evidence="2" type="ORF">N1851_023369</name>
</gene>
<reference evidence="2" key="1">
    <citation type="journal article" date="2023" name="Front. Mar. Sci.">
        <title>A new Merluccius polli reference genome to investigate the effects of global change in West African waters.</title>
        <authorList>
            <person name="Mateo J.L."/>
            <person name="Blanco-Fernandez C."/>
            <person name="Garcia-Vazquez E."/>
            <person name="Machado-Schiaffino G."/>
        </authorList>
    </citation>
    <scope>NUCLEOTIDE SEQUENCE</scope>
    <source>
        <strain evidence="2">C29</strain>
        <tissue evidence="2">Fin</tissue>
    </source>
</reference>
<organism evidence="2 3">
    <name type="scientific">Merluccius polli</name>
    <name type="common">Benguela hake</name>
    <name type="synonym">Merluccius cadenati</name>
    <dbReference type="NCBI Taxonomy" id="89951"/>
    <lineage>
        <taxon>Eukaryota</taxon>
        <taxon>Metazoa</taxon>
        <taxon>Chordata</taxon>
        <taxon>Craniata</taxon>
        <taxon>Vertebrata</taxon>
        <taxon>Euteleostomi</taxon>
        <taxon>Actinopterygii</taxon>
        <taxon>Neopterygii</taxon>
        <taxon>Teleostei</taxon>
        <taxon>Neoteleostei</taxon>
        <taxon>Acanthomorphata</taxon>
        <taxon>Zeiogadaria</taxon>
        <taxon>Gadariae</taxon>
        <taxon>Gadiformes</taxon>
        <taxon>Gadoidei</taxon>
        <taxon>Merlucciidae</taxon>
        <taxon>Merluccius</taxon>
    </lineage>
</organism>
<evidence type="ECO:0000313" key="3">
    <source>
        <dbReference type="Proteomes" id="UP001174136"/>
    </source>
</evidence>
<feature type="region of interest" description="Disordered" evidence="1">
    <location>
        <begin position="46"/>
        <end position="65"/>
    </location>
</feature>
<accession>A0AA47MGM9</accession>
<dbReference type="EMBL" id="JAOPHQ010004303">
    <property type="protein sequence ID" value="KAK0139734.1"/>
    <property type="molecule type" value="Genomic_DNA"/>
</dbReference>
<dbReference type="SUPFAM" id="SSF57850">
    <property type="entry name" value="RING/U-box"/>
    <property type="match status" value="1"/>
</dbReference>
<evidence type="ECO:0008006" key="4">
    <source>
        <dbReference type="Google" id="ProtNLM"/>
    </source>
</evidence>
<protein>
    <recommendedName>
        <fullName evidence="4">RING-type domain-containing protein</fullName>
    </recommendedName>
</protein>
<dbReference type="Gene3D" id="3.30.40.10">
    <property type="entry name" value="Zinc/RING finger domain, C3HC4 (zinc finger)"/>
    <property type="match status" value="1"/>
</dbReference>
<evidence type="ECO:0000256" key="1">
    <source>
        <dbReference type="SAM" id="MobiDB-lite"/>
    </source>
</evidence>
<dbReference type="InterPro" id="IPR013083">
    <property type="entry name" value="Znf_RING/FYVE/PHD"/>
</dbReference>
<keyword evidence="3" id="KW-1185">Reference proteome</keyword>
<comment type="caution">
    <text evidence="2">The sequence shown here is derived from an EMBL/GenBank/DDBJ whole genome shotgun (WGS) entry which is preliminary data.</text>
</comment>
<proteinExistence type="predicted"/>
<evidence type="ECO:0000313" key="2">
    <source>
        <dbReference type="EMBL" id="KAK0139734.1"/>
    </source>
</evidence>